<evidence type="ECO:0000256" key="5">
    <source>
        <dbReference type="ARBA" id="ARBA00023136"/>
    </source>
</evidence>
<dbReference type="PANTHER" id="PTHR37485:SF1">
    <property type="entry name" value="CELL DIVISION PROTEIN FTSB"/>
    <property type="match status" value="1"/>
</dbReference>
<evidence type="ECO:0000313" key="8">
    <source>
        <dbReference type="EMBL" id="RKR77317.1"/>
    </source>
</evidence>
<keyword evidence="1 7" id="KW-1003">Cell membrane</keyword>
<dbReference type="InterPro" id="IPR023081">
    <property type="entry name" value="Cell_div_FtsB"/>
</dbReference>
<dbReference type="GO" id="GO:0030428">
    <property type="term" value="C:cell septum"/>
    <property type="evidence" value="ECO:0007669"/>
    <property type="project" value="TreeGrafter"/>
</dbReference>
<dbReference type="EMBL" id="RBJC01000004">
    <property type="protein sequence ID" value="RKR77317.1"/>
    <property type="molecule type" value="Genomic_DNA"/>
</dbReference>
<evidence type="ECO:0000256" key="1">
    <source>
        <dbReference type="ARBA" id="ARBA00022475"/>
    </source>
</evidence>
<keyword evidence="5 7" id="KW-0472">Membrane</keyword>
<keyword evidence="6 7" id="KW-0131">Cell cycle</keyword>
<evidence type="ECO:0000256" key="7">
    <source>
        <dbReference type="HAMAP-Rule" id="MF_00599"/>
    </source>
</evidence>
<dbReference type="GO" id="GO:0032153">
    <property type="term" value="C:cell division site"/>
    <property type="evidence" value="ECO:0007669"/>
    <property type="project" value="UniProtKB-UniRule"/>
</dbReference>
<keyword evidence="4 7" id="KW-1133">Transmembrane helix</keyword>
<comment type="similarity">
    <text evidence="7">Belongs to the FtsB family.</text>
</comment>
<dbReference type="HAMAP" id="MF_00599">
    <property type="entry name" value="FtsB"/>
    <property type="match status" value="1"/>
</dbReference>
<keyword evidence="9" id="KW-1185">Reference proteome</keyword>
<evidence type="ECO:0000256" key="4">
    <source>
        <dbReference type="ARBA" id="ARBA00022989"/>
    </source>
</evidence>
<evidence type="ECO:0000256" key="6">
    <source>
        <dbReference type="ARBA" id="ARBA00023306"/>
    </source>
</evidence>
<organism evidence="8 9">
    <name type="scientific">Otariodibacter oris</name>
    <dbReference type="NCBI Taxonomy" id="1032623"/>
    <lineage>
        <taxon>Bacteria</taxon>
        <taxon>Pseudomonadati</taxon>
        <taxon>Pseudomonadota</taxon>
        <taxon>Gammaproteobacteria</taxon>
        <taxon>Pasteurellales</taxon>
        <taxon>Pasteurellaceae</taxon>
        <taxon>Otariodibacter</taxon>
    </lineage>
</organism>
<protein>
    <recommendedName>
        <fullName evidence="7">Cell division protein FtsB</fullName>
    </recommendedName>
</protein>
<feature type="topological domain" description="Cytoplasmic" evidence="7">
    <location>
        <begin position="1"/>
        <end position="3"/>
    </location>
</feature>
<reference evidence="8 9" key="1">
    <citation type="submission" date="2018-10" db="EMBL/GenBank/DDBJ databases">
        <title>Genomic Encyclopedia of Type Strains, Phase IV (KMG-IV): sequencing the most valuable type-strain genomes for metagenomic binning, comparative biology and taxonomic classification.</title>
        <authorList>
            <person name="Goeker M."/>
        </authorList>
    </citation>
    <scope>NUCLEOTIDE SEQUENCE [LARGE SCALE GENOMIC DNA]</scope>
    <source>
        <strain evidence="8 9">DSM 23800</strain>
    </source>
</reference>
<gene>
    <name evidence="7" type="primary">ftsB</name>
    <name evidence="8" type="ORF">DES31_0646</name>
</gene>
<comment type="function">
    <text evidence="7">Essential cell division protein. May link together the upstream cell division proteins, which are predominantly cytoplasmic, with the downstream cell division proteins, which are predominantly periplasmic.</text>
</comment>
<keyword evidence="2 7" id="KW-0132">Cell division</keyword>
<dbReference type="GO" id="GO:0005886">
    <property type="term" value="C:plasma membrane"/>
    <property type="evidence" value="ECO:0007669"/>
    <property type="project" value="UniProtKB-SubCell"/>
</dbReference>
<keyword evidence="7" id="KW-0175">Coiled coil</keyword>
<comment type="subunit">
    <text evidence="7">Part of a complex composed of FtsB, FtsL and FtsQ.</text>
</comment>
<dbReference type="Proteomes" id="UP000280099">
    <property type="component" value="Unassembled WGS sequence"/>
</dbReference>
<dbReference type="Pfam" id="PF04977">
    <property type="entry name" value="DivIC"/>
    <property type="match status" value="1"/>
</dbReference>
<dbReference type="AlphaFoldDB" id="A0A420XIY1"/>
<dbReference type="GO" id="GO:0043093">
    <property type="term" value="P:FtsZ-dependent cytokinesis"/>
    <property type="evidence" value="ECO:0007669"/>
    <property type="project" value="UniProtKB-UniRule"/>
</dbReference>
<keyword evidence="7" id="KW-0997">Cell inner membrane</keyword>
<feature type="coiled-coil region" evidence="7">
    <location>
        <begin position="29"/>
        <end position="70"/>
    </location>
</feature>
<dbReference type="NCBIfam" id="NF002058">
    <property type="entry name" value="PRK00888.1"/>
    <property type="match status" value="1"/>
</dbReference>
<proteinExistence type="inferred from homology"/>
<comment type="subcellular location">
    <subcellularLocation>
        <location evidence="7">Cell inner membrane</location>
        <topology evidence="7">Single-pass type II membrane protein</topology>
    </subcellularLocation>
    <text evidence="7">Localizes to the division septum.</text>
</comment>
<evidence type="ECO:0000256" key="3">
    <source>
        <dbReference type="ARBA" id="ARBA00022692"/>
    </source>
</evidence>
<evidence type="ECO:0000313" key="9">
    <source>
        <dbReference type="Proteomes" id="UP000280099"/>
    </source>
</evidence>
<feature type="topological domain" description="Periplasmic" evidence="7">
    <location>
        <begin position="22"/>
        <end position="91"/>
    </location>
</feature>
<keyword evidence="3 7" id="KW-0812">Transmembrane</keyword>
<dbReference type="RefSeq" id="WP_121121928.1">
    <property type="nucleotide sequence ID" value="NZ_CP016604.1"/>
</dbReference>
<name>A0A420XIY1_9PAST</name>
<dbReference type="PANTHER" id="PTHR37485">
    <property type="entry name" value="CELL DIVISION PROTEIN FTSB"/>
    <property type="match status" value="1"/>
</dbReference>
<sequence length="91" mass="10818">MRVLIVFLSVLLCYLQFSFWFGKNGWIEYQEAQVQVEELREENEQLTARNNLISAEIQDLKTGVNALEERARLEREMVKSDEVFYRIVSDE</sequence>
<evidence type="ECO:0000256" key="2">
    <source>
        <dbReference type="ARBA" id="ARBA00022618"/>
    </source>
</evidence>
<dbReference type="InterPro" id="IPR007060">
    <property type="entry name" value="FtsL/DivIC"/>
</dbReference>
<accession>A0A420XIY1</accession>
<comment type="caution">
    <text evidence="8">The sequence shown here is derived from an EMBL/GenBank/DDBJ whole genome shotgun (WGS) entry which is preliminary data.</text>
</comment>
<dbReference type="OrthoDB" id="7061211at2"/>